<feature type="domain" description="Anosmin-1 cysteine rich" evidence="3">
    <location>
        <begin position="41"/>
        <end position="68"/>
    </location>
</feature>
<evidence type="ECO:0000313" key="4">
    <source>
        <dbReference type="EMBL" id="KAJ8784355.1"/>
    </source>
</evidence>
<protein>
    <recommendedName>
        <fullName evidence="3">Anosmin-1 cysteine rich domain-containing protein</fullName>
    </recommendedName>
</protein>
<reference evidence="4 5" key="1">
    <citation type="submission" date="2022-11" db="EMBL/GenBank/DDBJ databases">
        <title>Whole genome sequence of Eschrichtius robustus ER-17-0199.</title>
        <authorList>
            <person name="Bruniche-Olsen A."/>
            <person name="Black A.N."/>
            <person name="Fields C.J."/>
            <person name="Walden K."/>
            <person name="Dewoody J.A."/>
        </authorList>
    </citation>
    <scope>NUCLEOTIDE SEQUENCE [LARGE SCALE GENOMIC DNA]</scope>
    <source>
        <strain evidence="4">ER-17-0199</strain>
        <tissue evidence="4">Blubber</tissue>
    </source>
</reference>
<accession>A0AB34H0G0</accession>
<feature type="chain" id="PRO_5044266277" description="Anosmin-1 cysteine rich domain-containing protein" evidence="2">
    <location>
        <begin position="22"/>
        <end position="214"/>
    </location>
</feature>
<keyword evidence="5" id="KW-1185">Reference proteome</keyword>
<evidence type="ECO:0000256" key="1">
    <source>
        <dbReference type="SAM" id="MobiDB-lite"/>
    </source>
</evidence>
<proteinExistence type="predicted"/>
<dbReference type="AlphaFoldDB" id="A0AB34H0G0"/>
<dbReference type="Proteomes" id="UP001159641">
    <property type="component" value="Unassembled WGS sequence"/>
</dbReference>
<feature type="signal peptide" evidence="2">
    <location>
        <begin position="1"/>
        <end position="21"/>
    </location>
</feature>
<dbReference type="Pfam" id="PF17869">
    <property type="entry name" value="Cys_box"/>
    <property type="match status" value="1"/>
</dbReference>
<feature type="region of interest" description="Disordered" evidence="1">
    <location>
        <begin position="103"/>
        <end position="151"/>
    </location>
</feature>
<dbReference type="InterPro" id="IPR040957">
    <property type="entry name" value="Anosmin-1_Cys_box"/>
</dbReference>
<gene>
    <name evidence="4" type="ORF">J1605_008360</name>
</gene>
<sequence>MVPGAPLTLCLWLAASGGCLAAGSGATAARRLDESLSAGSVQRARCASRCLSLQITRISAFFQHFQGKRKAVSLGRESSFLASKGGSERLLVARDFGAGLRAGGESRKLRGAPGPRRGGRGGRGGHSERGREARTGAPGDPRDEPRPRRCPRADTFVSFELCFRTRRAESSRPTLRAPGGALGPSRAFQRVCVGARGGGGDGSCARPDSELQSF</sequence>
<evidence type="ECO:0000256" key="2">
    <source>
        <dbReference type="SAM" id="SignalP"/>
    </source>
</evidence>
<dbReference type="EMBL" id="JAIQCJ010002063">
    <property type="protein sequence ID" value="KAJ8784355.1"/>
    <property type="molecule type" value="Genomic_DNA"/>
</dbReference>
<evidence type="ECO:0000259" key="3">
    <source>
        <dbReference type="Pfam" id="PF17869"/>
    </source>
</evidence>
<organism evidence="4 5">
    <name type="scientific">Eschrichtius robustus</name>
    <name type="common">California gray whale</name>
    <name type="synonym">Eschrichtius gibbosus</name>
    <dbReference type="NCBI Taxonomy" id="9764"/>
    <lineage>
        <taxon>Eukaryota</taxon>
        <taxon>Metazoa</taxon>
        <taxon>Chordata</taxon>
        <taxon>Craniata</taxon>
        <taxon>Vertebrata</taxon>
        <taxon>Euteleostomi</taxon>
        <taxon>Mammalia</taxon>
        <taxon>Eutheria</taxon>
        <taxon>Laurasiatheria</taxon>
        <taxon>Artiodactyla</taxon>
        <taxon>Whippomorpha</taxon>
        <taxon>Cetacea</taxon>
        <taxon>Mysticeti</taxon>
        <taxon>Eschrichtiidae</taxon>
        <taxon>Eschrichtius</taxon>
    </lineage>
</organism>
<evidence type="ECO:0000313" key="5">
    <source>
        <dbReference type="Proteomes" id="UP001159641"/>
    </source>
</evidence>
<keyword evidence="2" id="KW-0732">Signal</keyword>
<name>A0AB34H0G0_ESCRO</name>
<feature type="compositionally biased region" description="Basic and acidic residues" evidence="1">
    <location>
        <begin position="125"/>
        <end position="147"/>
    </location>
</feature>
<comment type="caution">
    <text evidence="4">The sequence shown here is derived from an EMBL/GenBank/DDBJ whole genome shotgun (WGS) entry which is preliminary data.</text>
</comment>